<keyword evidence="2" id="KW-1185">Reference proteome</keyword>
<organism evidence="1 2">
    <name type="scientific">Vigna unguiculata</name>
    <name type="common">Cowpea</name>
    <dbReference type="NCBI Taxonomy" id="3917"/>
    <lineage>
        <taxon>Eukaryota</taxon>
        <taxon>Viridiplantae</taxon>
        <taxon>Streptophyta</taxon>
        <taxon>Embryophyta</taxon>
        <taxon>Tracheophyta</taxon>
        <taxon>Spermatophyta</taxon>
        <taxon>Magnoliopsida</taxon>
        <taxon>eudicotyledons</taxon>
        <taxon>Gunneridae</taxon>
        <taxon>Pentapetalae</taxon>
        <taxon>rosids</taxon>
        <taxon>fabids</taxon>
        <taxon>Fabales</taxon>
        <taxon>Fabaceae</taxon>
        <taxon>Papilionoideae</taxon>
        <taxon>50 kb inversion clade</taxon>
        <taxon>NPAAA clade</taxon>
        <taxon>indigoferoid/millettioid clade</taxon>
        <taxon>Phaseoleae</taxon>
        <taxon>Vigna</taxon>
    </lineage>
</organism>
<evidence type="ECO:0000313" key="2">
    <source>
        <dbReference type="Proteomes" id="UP000501690"/>
    </source>
</evidence>
<dbReference type="Proteomes" id="UP000501690">
    <property type="component" value="Linkage Group LG8"/>
</dbReference>
<name>A0A4D6MXF0_VIGUN</name>
<accession>A0A4D6MXF0</accession>
<gene>
    <name evidence="1" type="ORF">DEO72_LG8g2601</name>
</gene>
<dbReference type="EMBL" id="CP039352">
    <property type="protein sequence ID" value="QCE04565.1"/>
    <property type="molecule type" value="Genomic_DNA"/>
</dbReference>
<dbReference type="AlphaFoldDB" id="A0A4D6MXF0"/>
<proteinExistence type="predicted"/>
<evidence type="ECO:0000313" key="1">
    <source>
        <dbReference type="EMBL" id="QCE04565.1"/>
    </source>
</evidence>
<reference evidence="1 2" key="1">
    <citation type="submission" date="2019-04" db="EMBL/GenBank/DDBJ databases">
        <title>An improved genome assembly and genetic linkage map for asparagus bean, Vigna unguiculata ssp. sesquipedialis.</title>
        <authorList>
            <person name="Xia Q."/>
            <person name="Zhang R."/>
            <person name="Dong Y."/>
        </authorList>
    </citation>
    <scope>NUCLEOTIDE SEQUENCE [LARGE SCALE GENOMIC DNA]</scope>
    <source>
        <tissue evidence="1">Leaf</tissue>
    </source>
</reference>
<protein>
    <submittedName>
        <fullName evidence="1">Uncharacterized protein</fullName>
    </submittedName>
</protein>
<sequence length="96" mass="10619">MISTCDNCVDNGHQAILAKHETSGARDALRLRAFTMQYTMQFHLVVLMQCQAITTFSELWLGMGGKHVAIPGCGLMILEIRYEHASCGSYGRSPLD</sequence>